<dbReference type="GO" id="GO:0006355">
    <property type="term" value="P:regulation of DNA-templated transcription"/>
    <property type="evidence" value="ECO:0007669"/>
    <property type="project" value="InterPro"/>
</dbReference>
<gene>
    <name evidence="3" type="primary">hfq</name>
    <name evidence="6" type="ORF">PYK22_01539</name>
</gene>
<dbReference type="GO" id="GO:0005829">
    <property type="term" value="C:cytosol"/>
    <property type="evidence" value="ECO:0007669"/>
    <property type="project" value="TreeGrafter"/>
</dbReference>
<dbReference type="Proteomes" id="UP000031518">
    <property type="component" value="Unassembled WGS sequence"/>
</dbReference>
<evidence type="ECO:0000313" key="7">
    <source>
        <dbReference type="Proteomes" id="UP000031518"/>
    </source>
</evidence>
<organism evidence="6 7">
    <name type="scientific">Pyrinomonas methylaliphatogenes</name>
    <dbReference type="NCBI Taxonomy" id="454194"/>
    <lineage>
        <taxon>Bacteria</taxon>
        <taxon>Pseudomonadati</taxon>
        <taxon>Acidobacteriota</taxon>
        <taxon>Blastocatellia</taxon>
        <taxon>Blastocatellales</taxon>
        <taxon>Pyrinomonadaceae</taxon>
        <taxon>Pyrinomonas</taxon>
    </lineage>
</organism>
<evidence type="ECO:0000256" key="3">
    <source>
        <dbReference type="HAMAP-Rule" id="MF_00436"/>
    </source>
</evidence>
<dbReference type="CDD" id="cd01716">
    <property type="entry name" value="Hfq"/>
    <property type="match status" value="1"/>
</dbReference>
<sequence>MDNKPAVQNVQDAFLNTARREKDTVTVHLMNGAKLTGRIKSFDKFSVLVESGSQEHLVFKHAISNIVHVRRGQSETRPQQSAQQTSAPPTSPPTSPPESAGE</sequence>
<dbReference type="HAMAP" id="MF_00436">
    <property type="entry name" value="Hfq"/>
    <property type="match status" value="1"/>
</dbReference>
<feature type="compositionally biased region" description="Low complexity" evidence="4">
    <location>
        <begin position="78"/>
        <end position="88"/>
    </location>
</feature>
<dbReference type="PANTHER" id="PTHR34772">
    <property type="entry name" value="RNA-BINDING PROTEIN HFQ"/>
    <property type="match status" value="1"/>
</dbReference>
<feature type="domain" description="Sm" evidence="5">
    <location>
        <begin position="12"/>
        <end position="72"/>
    </location>
</feature>
<evidence type="ECO:0000256" key="4">
    <source>
        <dbReference type="SAM" id="MobiDB-lite"/>
    </source>
</evidence>
<dbReference type="PROSITE" id="PS52002">
    <property type="entry name" value="SM"/>
    <property type="match status" value="1"/>
</dbReference>
<dbReference type="InterPro" id="IPR005001">
    <property type="entry name" value="Hfq"/>
</dbReference>
<keyword evidence="7" id="KW-1185">Reference proteome</keyword>
<evidence type="ECO:0000259" key="5">
    <source>
        <dbReference type="PROSITE" id="PS52002"/>
    </source>
</evidence>
<dbReference type="NCBIfam" id="TIGR02383">
    <property type="entry name" value="Hfq"/>
    <property type="match status" value="1"/>
</dbReference>
<keyword evidence="2 3" id="KW-0346">Stress response</keyword>
<feature type="region of interest" description="Disordered" evidence="4">
    <location>
        <begin position="70"/>
        <end position="102"/>
    </location>
</feature>
<dbReference type="SUPFAM" id="SSF50182">
    <property type="entry name" value="Sm-like ribonucleoproteins"/>
    <property type="match status" value="1"/>
</dbReference>
<evidence type="ECO:0000256" key="1">
    <source>
        <dbReference type="ARBA" id="ARBA00022884"/>
    </source>
</evidence>
<reference evidence="6 7" key="2">
    <citation type="submission" date="2015-01" db="EMBL/GenBank/DDBJ databases">
        <title>Complete genome sequence of Pyrinomonas methylaliphatogenes type strain K22T.</title>
        <authorList>
            <person name="Lee K.C.Y."/>
            <person name="Power J.F."/>
            <person name="Dunfield P.F."/>
            <person name="Morgan X.C."/>
            <person name="Huttenhower C."/>
            <person name="Stott M.B."/>
        </authorList>
    </citation>
    <scope>NUCLEOTIDE SEQUENCE [LARGE SCALE GENOMIC DNA]</scope>
    <source>
        <strain evidence="6 7">K22</strain>
    </source>
</reference>
<dbReference type="InterPro" id="IPR010920">
    <property type="entry name" value="LSM_dom_sf"/>
</dbReference>
<dbReference type="STRING" id="454194.PYK22_01539"/>
<evidence type="ECO:0000256" key="2">
    <source>
        <dbReference type="ARBA" id="ARBA00023016"/>
    </source>
</evidence>
<comment type="subunit">
    <text evidence="3">Homohexamer.</text>
</comment>
<accession>A0A0B6WWS7</accession>
<reference evidence="6 7" key="1">
    <citation type="submission" date="2013-12" db="EMBL/GenBank/DDBJ databases">
        <authorList>
            <person name="Stott M."/>
        </authorList>
    </citation>
    <scope>NUCLEOTIDE SEQUENCE [LARGE SCALE GENOMIC DNA]</scope>
    <source>
        <strain evidence="6 7">K22</strain>
    </source>
</reference>
<dbReference type="Gene3D" id="2.30.30.100">
    <property type="match status" value="1"/>
</dbReference>
<proteinExistence type="inferred from homology"/>
<dbReference type="GO" id="GO:0045974">
    <property type="term" value="P:regulation of translation, ncRNA-mediated"/>
    <property type="evidence" value="ECO:0007669"/>
    <property type="project" value="TreeGrafter"/>
</dbReference>
<comment type="similarity">
    <text evidence="3">Belongs to the Hfq family.</text>
</comment>
<dbReference type="OrthoDB" id="9799751at2"/>
<dbReference type="EMBL" id="CBXV010000005">
    <property type="protein sequence ID" value="CDM65536.1"/>
    <property type="molecule type" value="Genomic_DNA"/>
</dbReference>
<dbReference type="GO" id="GO:0003723">
    <property type="term" value="F:RNA binding"/>
    <property type="evidence" value="ECO:0007669"/>
    <property type="project" value="UniProtKB-UniRule"/>
</dbReference>
<dbReference type="AlphaFoldDB" id="A0A0B6WWS7"/>
<dbReference type="Pfam" id="PF17209">
    <property type="entry name" value="Hfq"/>
    <property type="match status" value="1"/>
</dbReference>
<dbReference type="PANTHER" id="PTHR34772:SF1">
    <property type="entry name" value="RNA-BINDING PROTEIN HFQ"/>
    <property type="match status" value="1"/>
</dbReference>
<evidence type="ECO:0000313" key="6">
    <source>
        <dbReference type="EMBL" id="CDM65536.1"/>
    </source>
</evidence>
<protein>
    <recommendedName>
        <fullName evidence="3">RNA-binding protein Hfq</fullName>
    </recommendedName>
</protein>
<comment type="function">
    <text evidence="3">RNA chaperone that binds small regulatory RNA (sRNAs) and mRNAs to facilitate mRNA translational regulation in response to envelope stress, environmental stress and changes in metabolite concentrations. Also binds with high specificity to tRNAs.</text>
</comment>
<dbReference type="RefSeq" id="WP_041975886.1">
    <property type="nucleotide sequence ID" value="NZ_CBXV010000005.1"/>
</dbReference>
<name>A0A0B6WWS7_9BACT</name>
<keyword evidence="1 3" id="KW-0694">RNA-binding</keyword>
<dbReference type="InterPro" id="IPR047575">
    <property type="entry name" value="Sm"/>
</dbReference>
<dbReference type="GO" id="GO:0043487">
    <property type="term" value="P:regulation of RNA stability"/>
    <property type="evidence" value="ECO:0007669"/>
    <property type="project" value="TreeGrafter"/>
</dbReference>